<reference evidence="2 3" key="1">
    <citation type="submission" date="2017-09" db="EMBL/GenBank/DDBJ databases">
        <title>Comparative genomics of rhizobia isolated from Phaseolus vulgaris in China.</title>
        <authorList>
            <person name="Tong W."/>
        </authorList>
    </citation>
    <scope>NUCLEOTIDE SEQUENCE [LARGE SCALE GENOMIC DNA]</scope>
    <source>
        <strain evidence="2 3">Y27</strain>
    </source>
</reference>
<evidence type="ECO:0000313" key="2">
    <source>
        <dbReference type="EMBL" id="PDS46351.1"/>
    </source>
</evidence>
<protein>
    <submittedName>
        <fullName evidence="2">Uncharacterized protein</fullName>
    </submittedName>
</protein>
<feature type="non-terminal residue" evidence="2">
    <location>
        <position position="1"/>
    </location>
</feature>
<sequence>ASALFSTRERTFIMSLVIGGLSVRLVLNNPTLAENTDGRPQSRSPATAQREARGRSALLPPVSYTRCWDTIGKWPTRLLCDQPLSSTNRIASCKKLRK</sequence>
<dbReference type="EMBL" id="NWSL01000059">
    <property type="protein sequence ID" value="PDS46351.1"/>
    <property type="molecule type" value="Genomic_DNA"/>
</dbReference>
<proteinExistence type="predicted"/>
<feature type="compositionally biased region" description="Polar residues" evidence="1">
    <location>
        <begin position="32"/>
        <end position="47"/>
    </location>
</feature>
<feature type="region of interest" description="Disordered" evidence="1">
    <location>
        <begin position="32"/>
        <end position="55"/>
    </location>
</feature>
<keyword evidence="3" id="KW-1185">Reference proteome</keyword>
<organism evidence="2 3">
    <name type="scientific">Rhizobium anhuiense</name>
    <dbReference type="NCBI Taxonomy" id="1184720"/>
    <lineage>
        <taxon>Bacteria</taxon>
        <taxon>Pseudomonadati</taxon>
        <taxon>Pseudomonadota</taxon>
        <taxon>Alphaproteobacteria</taxon>
        <taxon>Hyphomicrobiales</taxon>
        <taxon>Rhizobiaceae</taxon>
        <taxon>Rhizobium/Agrobacterium group</taxon>
        <taxon>Rhizobium</taxon>
    </lineage>
</organism>
<gene>
    <name evidence="2" type="ORF">CO662_36010</name>
</gene>
<comment type="caution">
    <text evidence="2">The sequence shown here is derived from an EMBL/GenBank/DDBJ whole genome shotgun (WGS) entry which is preliminary data.</text>
</comment>
<evidence type="ECO:0000313" key="3">
    <source>
        <dbReference type="Proteomes" id="UP000219972"/>
    </source>
</evidence>
<accession>A0ABX4IXE8</accession>
<evidence type="ECO:0000256" key="1">
    <source>
        <dbReference type="SAM" id="MobiDB-lite"/>
    </source>
</evidence>
<dbReference type="Proteomes" id="UP000219972">
    <property type="component" value="Unassembled WGS sequence"/>
</dbReference>
<name>A0ABX4IXE8_9HYPH</name>